<dbReference type="Gene3D" id="3.40.50.300">
    <property type="entry name" value="P-loop containing nucleotide triphosphate hydrolases"/>
    <property type="match status" value="1"/>
</dbReference>
<dbReference type="GO" id="GO:0006886">
    <property type="term" value="P:intracellular protein transport"/>
    <property type="evidence" value="ECO:0000318"/>
    <property type="project" value="GO_Central"/>
</dbReference>
<dbReference type="GO" id="GO:0003924">
    <property type="term" value="F:GTPase activity"/>
    <property type="evidence" value="ECO:0007669"/>
    <property type="project" value="InterPro"/>
</dbReference>
<evidence type="ECO:0000313" key="6">
    <source>
        <dbReference type="EnsemblMetazoa" id="XP_011681855"/>
    </source>
</evidence>
<dbReference type="GO" id="GO:0046872">
    <property type="term" value="F:metal ion binding"/>
    <property type="evidence" value="ECO:0007669"/>
    <property type="project" value="UniProtKB-KW"/>
</dbReference>
<evidence type="ECO:0000256" key="5">
    <source>
        <dbReference type="RuleBase" id="RU003925"/>
    </source>
</evidence>
<dbReference type="EnsemblMetazoa" id="XM_011683553">
    <property type="protein sequence ID" value="XP_011681855"/>
    <property type="gene ID" value="LOC574813"/>
</dbReference>
<dbReference type="GO" id="GO:0016192">
    <property type="term" value="P:vesicle-mediated transport"/>
    <property type="evidence" value="ECO:0000318"/>
    <property type="project" value="GO_Central"/>
</dbReference>
<dbReference type="InterPro" id="IPR027417">
    <property type="entry name" value="P-loop_NTPase"/>
</dbReference>
<organism evidence="6 7">
    <name type="scientific">Strongylocentrotus purpuratus</name>
    <name type="common">Purple sea urchin</name>
    <dbReference type="NCBI Taxonomy" id="7668"/>
    <lineage>
        <taxon>Eukaryota</taxon>
        <taxon>Metazoa</taxon>
        <taxon>Echinodermata</taxon>
        <taxon>Eleutherozoa</taxon>
        <taxon>Echinozoa</taxon>
        <taxon>Echinoidea</taxon>
        <taxon>Euechinoidea</taxon>
        <taxon>Echinacea</taxon>
        <taxon>Camarodonta</taxon>
        <taxon>Echinidea</taxon>
        <taxon>Strongylocentrotidae</taxon>
        <taxon>Strongylocentrotus</taxon>
    </lineage>
</organism>
<evidence type="ECO:0008006" key="8">
    <source>
        <dbReference type="Google" id="ProtNLM"/>
    </source>
</evidence>
<dbReference type="KEGG" id="spu:115918639"/>
<dbReference type="SMART" id="SM00177">
    <property type="entry name" value="ARF"/>
    <property type="match status" value="1"/>
</dbReference>
<feature type="binding site" evidence="4">
    <location>
        <position position="92"/>
    </location>
    <ligand>
        <name>Mg(2+)</name>
        <dbReference type="ChEBI" id="CHEBI:18420"/>
    </ligand>
</feature>
<keyword evidence="4" id="KW-0479">Metal-binding</keyword>
<evidence type="ECO:0000256" key="4">
    <source>
        <dbReference type="PIRSR" id="PIRSR606689-2"/>
    </source>
</evidence>
<dbReference type="NCBIfam" id="TIGR00231">
    <property type="entry name" value="small_GTP"/>
    <property type="match status" value="1"/>
</dbReference>
<evidence type="ECO:0000256" key="2">
    <source>
        <dbReference type="ARBA" id="ARBA00023134"/>
    </source>
</evidence>
<dbReference type="InterPro" id="IPR006689">
    <property type="entry name" value="Small_GTPase_ARF/SAR"/>
</dbReference>
<dbReference type="GO" id="GO:0005737">
    <property type="term" value="C:cytoplasm"/>
    <property type="evidence" value="ECO:0000318"/>
    <property type="project" value="GO_Central"/>
</dbReference>
<dbReference type="PRINTS" id="PR00328">
    <property type="entry name" value="SAR1GTPBP"/>
</dbReference>
<dbReference type="EnsemblMetazoa" id="XM_030985647">
    <property type="protein sequence ID" value="XP_030841507"/>
    <property type="gene ID" value="LOC115918639"/>
</dbReference>
<dbReference type="PANTHER" id="PTHR46724">
    <property type="entry name" value="ADP-RIBOSYLATION FACTOR-LIKE PROTEIN 9-RELATED"/>
    <property type="match status" value="1"/>
</dbReference>
<dbReference type="GeneID" id="115918639"/>
<evidence type="ECO:0000313" key="7">
    <source>
        <dbReference type="Proteomes" id="UP000007110"/>
    </source>
</evidence>
<dbReference type="InterPro" id="IPR053254">
    <property type="entry name" value="Arf-like_GTPase"/>
</dbReference>
<dbReference type="GO" id="GO:0005525">
    <property type="term" value="F:GTP binding"/>
    <property type="evidence" value="ECO:0000318"/>
    <property type="project" value="GO_Central"/>
</dbReference>
<evidence type="ECO:0000256" key="3">
    <source>
        <dbReference type="PIRSR" id="PIRSR606689-1"/>
    </source>
</evidence>
<comment type="similarity">
    <text evidence="5">Belongs to the small GTPase superfamily. Arf family.</text>
</comment>
<dbReference type="FunFam" id="3.40.50.300:FF:002374">
    <property type="entry name" value="E3 ubiquitin-protein ligase arc-1"/>
    <property type="match status" value="1"/>
</dbReference>
<dbReference type="AlphaFoldDB" id="A0A7M7HMM1"/>
<dbReference type="KEGG" id="spu:574813"/>
<feature type="binding site" evidence="3">
    <location>
        <begin position="170"/>
        <end position="173"/>
    </location>
    <ligand>
        <name>GTP</name>
        <dbReference type="ChEBI" id="CHEBI:37565"/>
    </ligand>
</feature>
<name>A0A7M7HMM1_STRPU</name>
<reference evidence="7" key="1">
    <citation type="submission" date="2015-02" db="EMBL/GenBank/DDBJ databases">
        <title>Genome sequencing for Strongylocentrotus purpuratus.</title>
        <authorList>
            <person name="Murali S."/>
            <person name="Liu Y."/>
            <person name="Vee V."/>
            <person name="English A."/>
            <person name="Wang M."/>
            <person name="Skinner E."/>
            <person name="Han Y."/>
            <person name="Muzny D.M."/>
            <person name="Worley K.C."/>
            <person name="Gibbs R.A."/>
        </authorList>
    </citation>
    <scope>NUCLEOTIDE SEQUENCE</scope>
</reference>
<dbReference type="GeneID" id="574813"/>
<keyword evidence="1 3" id="KW-0547">Nucleotide-binding</keyword>
<feature type="binding site" evidence="4">
    <location>
        <position position="74"/>
    </location>
    <ligand>
        <name>Mg(2+)</name>
        <dbReference type="ChEBI" id="CHEBI:18420"/>
    </ligand>
</feature>
<dbReference type="RefSeq" id="XP_011681855.1">
    <property type="nucleotide sequence ID" value="XM_011683553.2"/>
</dbReference>
<dbReference type="Pfam" id="PF00025">
    <property type="entry name" value="Arf"/>
    <property type="match status" value="1"/>
</dbReference>
<keyword evidence="7" id="KW-1185">Reference proteome</keyword>
<dbReference type="OMA" id="FNVMCVQ"/>
<dbReference type="SUPFAM" id="SSF52540">
    <property type="entry name" value="P-loop containing nucleoside triphosphate hydrolases"/>
    <property type="match status" value="1"/>
</dbReference>
<feature type="binding site" evidence="3">
    <location>
        <position position="114"/>
    </location>
    <ligand>
        <name>GTP</name>
        <dbReference type="ChEBI" id="CHEBI:37565"/>
    </ligand>
</feature>
<keyword evidence="2 3" id="KW-0342">GTP-binding</keyword>
<dbReference type="SMART" id="SM00178">
    <property type="entry name" value="SAR"/>
    <property type="match status" value="1"/>
</dbReference>
<dbReference type="OrthoDB" id="25466at2759"/>
<keyword evidence="4" id="KW-0460">Magnesium</keyword>
<sequence length="227" mass="24402">MALSWFQELSFLSKAAVVVGTSASLIGGTYILYKRLAVSGTAGPGESTRADLVAMTANPEKRVLVLGLDGAGKSSLLKCLSHQEGDGKLEPTEGFNVMCIQAKNTTLNVWEVGGTKNVRSYWDNFLQGTELLVFVVDSADEVRFPEAKEELHKLLKDGRLEKVPLLVVANKQDLPGAKKGGAFLASLDLVLPLKGRDVHLLEVSSSAEKKSANMSEVLDLMSVLSKN</sequence>
<feature type="binding site" evidence="3">
    <location>
        <begin position="67"/>
        <end position="74"/>
    </location>
    <ligand>
        <name>GTP</name>
        <dbReference type="ChEBI" id="CHEBI:37565"/>
    </ligand>
</feature>
<reference evidence="6" key="2">
    <citation type="submission" date="2021-01" db="UniProtKB">
        <authorList>
            <consortium name="EnsemblMetazoa"/>
        </authorList>
    </citation>
    <scope>IDENTIFICATION</scope>
</reference>
<evidence type="ECO:0000256" key="1">
    <source>
        <dbReference type="ARBA" id="ARBA00022741"/>
    </source>
</evidence>
<dbReference type="InterPro" id="IPR005225">
    <property type="entry name" value="Small_GTP-bd"/>
</dbReference>
<dbReference type="RefSeq" id="XP_030841507.1">
    <property type="nucleotide sequence ID" value="XM_030985647.1"/>
</dbReference>
<accession>A0A7M7HMM1</accession>
<dbReference type="PROSITE" id="PS51417">
    <property type="entry name" value="ARF"/>
    <property type="match status" value="1"/>
</dbReference>
<proteinExistence type="inferred from homology"/>
<protein>
    <recommendedName>
        <fullName evidence="8">ADP-ribosylation factor-like protein 3</fullName>
    </recommendedName>
</protein>
<dbReference type="Proteomes" id="UP000007110">
    <property type="component" value="Unassembled WGS sequence"/>
</dbReference>
<dbReference type="GO" id="GO:0005794">
    <property type="term" value="C:Golgi apparatus"/>
    <property type="evidence" value="ECO:0000318"/>
    <property type="project" value="GO_Central"/>
</dbReference>
<dbReference type="CDD" id="cd00878">
    <property type="entry name" value="Arf_Arl"/>
    <property type="match status" value="1"/>
</dbReference>
<dbReference type="InParanoid" id="A0A7M7HMM1"/>